<dbReference type="Gene3D" id="3.90.190.10">
    <property type="entry name" value="Protein tyrosine phosphatase superfamily"/>
    <property type="match status" value="1"/>
</dbReference>
<dbReference type="SMART" id="SM00404">
    <property type="entry name" value="PTPc_motif"/>
    <property type="match status" value="1"/>
</dbReference>
<dbReference type="PANTHER" id="PTHR19134">
    <property type="entry name" value="RECEPTOR-TYPE TYROSINE-PROTEIN PHOSPHATASE"/>
    <property type="match status" value="1"/>
</dbReference>
<organism evidence="3 4">
    <name type="scientific">Ridgeia piscesae</name>
    <name type="common">Tubeworm</name>
    <dbReference type="NCBI Taxonomy" id="27915"/>
    <lineage>
        <taxon>Eukaryota</taxon>
        <taxon>Metazoa</taxon>
        <taxon>Spiralia</taxon>
        <taxon>Lophotrochozoa</taxon>
        <taxon>Annelida</taxon>
        <taxon>Polychaeta</taxon>
        <taxon>Sedentaria</taxon>
        <taxon>Canalipalpata</taxon>
        <taxon>Sabellida</taxon>
        <taxon>Siboglinidae</taxon>
        <taxon>Ridgeia</taxon>
    </lineage>
</organism>
<sequence length="135" mass="14592">MKVPVRPTPPLQQVDNDWSSAAVIKRADETTEGKKGVCGDEGVPTSTHPLLAFRRLVRSFDDRSTGPIIVHCSGGVGRTGTFIALDSLLDMGQAEGKDQYVFLYTALLDGLYFNVVTVFAEPVYVTAPCTVGWSV</sequence>
<name>A0AAD9J313_RIDPI</name>
<dbReference type="InterPro" id="IPR000387">
    <property type="entry name" value="Tyr_Pase_dom"/>
</dbReference>
<dbReference type="InterPro" id="IPR000242">
    <property type="entry name" value="PTP_cat"/>
</dbReference>
<keyword evidence="4" id="KW-1185">Reference proteome</keyword>
<dbReference type="PANTHER" id="PTHR19134:SF449">
    <property type="entry name" value="TYROSINE-PROTEIN PHOSPHATASE 1"/>
    <property type="match status" value="1"/>
</dbReference>
<reference evidence="3" key="1">
    <citation type="journal article" date="2023" name="Mol. Biol. Evol.">
        <title>Third-Generation Sequencing Reveals the Adaptive Role of the Epigenome in Three Deep-Sea Polychaetes.</title>
        <authorList>
            <person name="Perez M."/>
            <person name="Aroh O."/>
            <person name="Sun Y."/>
            <person name="Lan Y."/>
            <person name="Juniper S.K."/>
            <person name="Young C.R."/>
            <person name="Angers B."/>
            <person name="Qian P.Y."/>
        </authorList>
    </citation>
    <scope>NUCLEOTIDE SEQUENCE</scope>
    <source>
        <strain evidence="3">R07B-5</strain>
    </source>
</reference>
<dbReference type="SUPFAM" id="SSF52799">
    <property type="entry name" value="(Phosphotyrosine protein) phosphatases II"/>
    <property type="match status" value="1"/>
</dbReference>
<evidence type="ECO:0008006" key="5">
    <source>
        <dbReference type="Google" id="ProtNLM"/>
    </source>
</evidence>
<dbReference type="EMBL" id="JAODUO010003845">
    <property type="protein sequence ID" value="KAK2145771.1"/>
    <property type="molecule type" value="Genomic_DNA"/>
</dbReference>
<dbReference type="InterPro" id="IPR003595">
    <property type="entry name" value="Tyr_Pase_cat"/>
</dbReference>
<gene>
    <name evidence="3" type="ORF">NP493_3862g00006</name>
</gene>
<dbReference type="PROSITE" id="PS50056">
    <property type="entry name" value="TYR_PHOSPHATASE_2"/>
    <property type="match status" value="1"/>
</dbReference>
<accession>A0AAD9J313</accession>
<comment type="caution">
    <text evidence="3">The sequence shown here is derived from an EMBL/GenBank/DDBJ whole genome shotgun (WGS) entry which is preliminary data.</text>
</comment>
<evidence type="ECO:0000313" key="3">
    <source>
        <dbReference type="EMBL" id="KAK2145771.1"/>
    </source>
</evidence>
<protein>
    <recommendedName>
        <fullName evidence="5">Protein tyrosine phosphatase</fullName>
    </recommendedName>
</protein>
<dbReference type="Pfam" id="PF00102">
    <property type="entry name" value="Y_phosphatase"/>
    <property type="match status" value="1"/>
</dbReference>
<dbReference type="PROSITE" id="PS50055">
    <property type="entry name" value="TYR_PHOSPHATASE_PTP"/>
    <property type="match status" value="1"/>
</dbReference>
<dbReference type="GO" id="GO:0004725">
    <property type="term" value="F:protein tyrosine phosphatase activity"/>
    <property type="evidence" value="ECO:0007669"/>
    <property type="project" value="InterPro"/>
</dbReference>
<proteinExistence type="predicted"/>
<dbReference type="Proteomes" id="UP001209878">
    <property type="component" value="Unassembled WGS sequence"/>
</dbReference>
<dbReference type="InterPro" id="IPR016130">
    <property type="entry name" value="Tyr_Pase_AS"/>
</dbReference>
<evidence type="ECO:0000259" key="2">
    <source>
        <dbReference type="PROSITE" id="PS50056"/>
    </source>
</evidence>
<dbReference type="AlphaFoldDB" id="A0AAD9J313"/>
<dbReference type="InterPro" id="IPR050348">
    <property type="entry name" value="Protein-Tyr_Phosphatase"/>
</dbReference>
<feature type="domain" description="Tyrosine specific protein phosphatases" evidence="2">
    <location>
        <begin position="51"/>
        <end position="88"/>
    </location>
</feature>
<evidence type="ECO:0000259" key="1">
    <source>
        <dbReference type="PROSITE" id="PS50055"/>
    </source>
</evidence>
<dbReference type="InterPro" id="IPR029021">
    <property type="entry name" value="Prot-tyrosine_phosphatase-like"/>
</dbReference>
<evidence type="ECO:0000313" key="4">
    <source>
        <dbReference type="Proteomes" id="UP001209878"/>
    </source>
</evidence>
<feature type="domain" description="Tyrosine-protein phosphatase" evidence="1">
    <location>
        <begin position="40"/>
        <end position="107"/>
    </location>
</feature>
<dbReference type="PROSITE" id="PS00383">
    <property type="entry name" value="TYR_PHOSPHATASE_1"/>
    <property type="match status" value="1"/>
</dbReference>